<accession>E6J1U0</accession>
<dbReference type="Proteomes" id="UP000002973">
    <property type="component" value="Unassembled WGS sequence"/>
</dbReference>
<gene>
    <name evidence="1" type="ORF">HMPREF0813_01219</name>
</gene>
<proteinExistence type="predicted"/>
<sequence>MCLQWIFQDWMLLKSSLANVNEQPYHVMEKASFIDRVGADNFCANIDVALTRAASLEK</sequence>
<name>E6J1U0_STRAP</name>
<evidence type="ECO:0000313" key="1">
    <source>
        <dbReference type="EMBL" id="EFU22190.1"/>
    </source>
</evidence>
<dbReference type="InterPro" id="IPR036513">
    <property type="entry name" value="STAS_dom_sf"/>
</dbReference>
<protein>
    <recommendedName>
        <fullName evidence="3">STAS domain-containing protein</fullName>
    </recommendedName>
</protein>
<evidence type="ECO:0008006" key="3">
    <source>
        <dbReference type="Google" id="ProtNLM"/>
    </source>
</evidence>
<dbReference type="AlphaFoldDB" id="E6J1U0"/>
<reference evidence="1 2" key="1">
    <citation type="submission" date="2010-11" db="EMBL/GenBank/DDBJ databases">
        <authorList>
            <person name="Weinstock G."/>
            <person name="Sodergren E."/>
            <person name="Clifton S."/>
            <person name="Fulton L."/>
            <person name="Fulton B."/>
            <person name="Courtney L."/>
            <person name="Fronick C."/>
            <person name="Harrison M."/>
            <person name="Strong C."/>
            <person name="Farmer C."/>
            <person name="Delahaunty K."/>
            <person name="Markovic C."/>
            <person name="Hall O."/>
            <person name="Minx P."/>
            <person name="Tomlinson C."/>
            <person name="Mitreva M."/>
            <person name="Hou S."/>
            <person name="Chen J."/>
            <person name="Wollam A."/>
            <person name="Pepin K.H."/>
            <person name="Johnson M."/>
            <person name="Bhonagiri V."/>
            <person name="Zhang X."/>
            <person name="Suruliraj S."/>
            <person name="Warren W."/>
            <person name="Chinwalla A."/>
            <person name="Mardis E.R."/>
            <person name="Wilson R.K."/>
        </authorList>
    </citation>
    <scope>NUCLEOTIDE SEQUENCE [LARGE SCALE GENOMIC DNA]</scope>
    <source>
        <strain evidence="1 2">F0211</strain>
    </source>
</reference>
<dbReference type="Gene3D" id="3.30.750.24">
    <property type="entry name" value="STAS domain"/>
    <property type="match status" value="1"/>
</dbReference>
<comment type="caution">
    <text evidence="1">The sequence shown here is derived from an EMBL/GenBank/DDBJ whole genome shotgun (WGS) entry which is preliminary data.</text>
</comment>
<evidence type="ECO:0000313" key="2">
    <source>
        <dbReference type="Proteomes" id="UP000002973"/>
    </source>
</evidence>
<organism evidence="1 2">
    <name type="scientific">Streptococcus anginosus F0211</name>
    <dbReference type="NCBI Taxonomy" id="706437"/>
    <lineage>
        <taxon>Bacteria</taxon>
        <taxon>Bacillati</taxon>
        <taxon>Bacillota</taxon>
        <taxon>Bacilli</taxon>
        <taxon>Lactobacillales</taxon>
        <taxon>Streptococcaceae</taxon>
        <taxon>Streptococcus</taxon>
        <taxon>Streptococcus anginosus group</taxon>
    </lineage>
</organism>
<dbReference type="EMBL" id="AECT01000023">
    <property type="protein sequence ID" value="EFU22190.1"/>
    <property type="molecule type" value="Genomic_DNA"/>
</dbReference>